<keyword evidence="2" id="KW-0378">Hydrolase</keyword>
<gene>
    <name evidence="5" type="ORF">LITE_LOCUS23991</name>
</gene>
<feature type="chain" id="PRO_5044021294" evidence="4">
    <location>
        <begin position="27"/>
        <end position="256"/>
    </location>
</feature>
<proteinExistence type="inferred from homology"/>
<keyword evidence="6" id="KW-1185">Reference proteome</keyword>
<dbReference type="EMBL" id="CAMGYJ010000006">
    <property type="protein sequence ID" value="CAI0433700.1"/>
    <property type="molecule type" value="Genomic_DNA"/>
</dbReference>
<dbReference type="PANTHER" id="PTHR45648">
    <property type="entry name" value="GDSL LIPASE/ACYLHYDROLASE FAMILY PROTEIN (AFU_ORTHOLOGUE AFUA_4G14700)"/>
    <property type="match status" value="1"/>
</dbReference>
<keyword evidence="3" id="KW-0443">Lipid metabolism</keyword>
<evidence type="ECO:0000256" key="1">
    <source>
        <dbReference type="ARBA" id="ARBA00008668"/>
    </source>
</evidence>
<dbReference type="InterPro" id="IPR001087">
    <property type="entry name" value="GDSL"/>
</dbReference>
<dbReference type="Proteomes" id="UP001154282">
    <property type="component" value="Unassembled WGS sequence"/>
</dbReference>
<evidence type="ECO:0000313" key="6">
    <source>
        <dbReference type="Proteomes" id="UP001154282"/>
    </source>
</evidence>
<dbReference type="InterPro" id="IPR051058">
    <property type="entry name" value="GDSL_Est/Lipase"/>
</dbReference>
<evidence type="ECO:0000256" key="4">
    <source>
        <dbReference type="SAM" id="SignalP"/>
    </source>
</evidence>
<evidence type="ECO:0000256" key="3">
    <source>
        <dbReference type="ARBA" id="ARBA00022963"/>
    </source>
</evidence>
<keyword evidence="3" id="KW-0442">Lipid degradation</keyword>
<sequence>MASTVLGLAVAVAILGCSLVAHVAEGRAFFVFGDSLVDNGNNNYLATTARADSPPYGIDSASGRPSGRFSNGRNIPDFISEALGSEPTLPYLSPELNGERLLVGANFASAGIGILNDTERAMRGVAGQCAPELQRAAALFNPQLTDLIGELNSELGESVFIAANTRMMTNDFISNPEAFGFTDSEVACCGQGPYNGIGLCTPASNLCQNRDVNVFWDAFHPSERANGFIVQTILNGSPDVISPMNLSTVLAMDNFS</sequence>
<protein>
    <submittedName>
        <fullName evidence="5">Uncharacterized protein</fullName>
    </submittedName>
</protein>
<dbReference type="Pfam" id="PF00657">
    <property type="entry name" value="Lipase_GDSL"/>
    <property type="match status" value="2"/>
</dbReference>
<dbReference type="Gene3D" id="3.40.50.1110">
    <property type="entry name" value="SGNH hydrolase"/>
    <property type="match status" value="2"/>
</dbReference>
<dbReference type="AlphaFoldDB" id="A0AAV0LH30"/>
<comment type="similarity">
    <text evidence="1">Belongs to the 'GDSL' lipolytic enzyme family.</text>
</comment>
<organism evidence="5 6">
    <name type="scientific">Linum tenue</name>
    <dbReference type="NCBI Taxonomy" id="586396"/>
    <lineage>
        <taxon>Eukaryota</taxon>
        <taxon>Viridiplantae</taxon>
        <taxon>Streptophyta</taxon>
        <taxon>Embryophyta</taxon>
        <taxon>Tracheophyta</taxon>
        <taxon>Spermatophyta</taxon>
        <taxon>Magnoliopsida</taxon>
        <taxon>eudicotyledons</taxon>
        <taxon>Gunneridae</taxon>
        <taxon>Pentapetalae</taxon>
        <taxon>rosids</taxon>
        <taxon>fabids</taxon>
        <taxon>Malpighiales</taxon>
        <taxon>Linaceae</taxon>
        <taxon>Linum</taxon>
    </lineage>
</organism>
<dbReference type="GO" id="GO:0016042">
    <property type="term" value="P:lipid catabolic process"/>
    <property type="evidence" value="ECO:0007669"/>
    <property type="project" value="UniProtKB-KW"/>
</dbReference>
<accession>A0AAV0LH30</accession>
<evidence type="ECO:0000313" key="5">
    <source>
        <dbReference type="EMBL" id="CAI0433700.1"/>
    </source>
</evidence>
<comment type="caution">
    <text evidence="5">The sequence shown here is derived from an EMBL/GenBank/DDBJ whole genome shotgun (WGS) entry which is preliminary data.</text>
</comment>
<evidence type="ECO:0000256" key="2">
    <source>
        <dbReference type="ARBA" id="ARBA00022801"/>
    </source>
</evidence>
<name>A0AAV0LH30_9ROSI</name>
<feature type="signal peptide" evidence="4">
    <location>
        <begin position="1"/>
        <end position="26"/>
    </location>
</feature>
<reference evidence="5" key="1">
    <citation type="submission" date="2022-08" db="EMBL/GenBank/DDBJ databases">
        <authorList>
            <person name="Gutierrez-Valencia J."/>
        </authorList>
    </citation>
    <scope>NUCLEOTIDE SEQUENCE</scope>
</reference>
<dbReference type="InterPro" id="IPR036514">
    <property type="entry name" value="SGNH_hydro_sf"/>
</dbReference>
<dbReference type="PANTHER" id="PTHR45648:SF166">
    <property type="entry name" value="OS02G0617400 PROTEIN"/>
    <property type="match status" value="1"/>
</dbReference>
<keyword evidence="4" id="KW-0732">Signal</keyword>
<dbReference type="GO" id="GO:0016788">
    <property type="term" value="F:hydrolase activity, acting on ester bonds"/>
    <property type="evidence" value="ECO:0007669"/>
    <property type="project" value="InterPro"/>
</dbReference>